<evidence type="ECO:0000256" key="1">
    <source>
        <dbReference type="SAM" id="MobiDB-lite"/>
    </source>
</evidence>
<feature type="compositionally biased region" description="Polar residues" evidence="1">
    <location>
        <begin position="306"/>
        <end position="331"/>
    </location>
</feature>
<feature type="region of interest" description="Disordered" evidence="1">
    <location>
        <begin position="254"/>
        <end position="349"/>
    </location>
</feature>
<keyword evidence="2" id="KW-1133">Transmembrane helix</keyword>
<feature type="compositionally biased region" description="Basic residues" evidence="1">
    <location>
        <begin position="180"/>
        <end position="193"/>
    </location>
</feature>
<evidence type="ECO:0000256" key="3">
    <source>
        <dbReference type="SAM" id="SignalP"/>
    </source>
</evidence>
<dbReference type="InterPro" id="IPR051009">
    <property type="entry name" value="PRM"/>
</dbReference>
<keyword evidence="3" id="KW-0732">Signal</keyword>
<name>A0A5N7BBW7_9EURO</name>
<feature type="transmembrane region" description="Helical" evidence="2">
    <location>
        <begin position="134"/>
        <end position="154"/>
    </location>
</feature>
<feature type="signal peptide" evidence="3">
    <location>
        <begin position="1"/>
        <end position="35"/>
    </location>
</feature>
<protein>
    <submittedName>
        <fullName evidence="4">Uncharacterized protein</fullName>
    </submittedName>
</protein>
<proteinExistence type="predicted"/>
<keyword evidence="5" id="KW-1185">Reference proteome</keyword>
<feature type="region of interest" description="Disordered" evidence="1">
    <location>
        <begin position="177"/>
        <end position="232"/>
    </location>
</feature>
<feature type="compositionally biased region" description="Low complexity" evidence="1">
    <location>
        <begin position="84"/>
        <end position="109"/>
    </location>
</feature>
<dbReference type="AlphaFoldDB" id="A0A5N7BBW7"/>
<feature type="compositionally biased region" description="Basic and acidic residues" evidence="1">
    <location>
        <begin position="60"/>
        <end position="83"/>
    </location>
</feature>
<organism evidence="4 5">
    <name type="scientific">Aspergillus bertholletiae</name>
    <dbReference type="NCBI Taxonomy" id="1226010"/>
    <lineage>
        <taxon>Eukaryota</taxon>
        <taxon>Fungi</taxon>
        <taxon>Dikarya</taxon>
        <taxon>Ascomycota</taxon>
        <taxon>Pezizomycotina</taxon>
        <taxon>Eurotiomycetes</taxon>
        <taxon>Eurotiomycetidae</taxon>
        <taxon>Eurotiales</taxon>
        <taxon>Aspergillaceae</taxon>
        <taxon>Aspergillus</taxon>
        <taxon>Aspergillus subgen. Circumdati</taxon>
    </lineage>
</organism>
<evidence type="ECO:0000256" key="2">
    <source>
        <dbReference type="SAM" id="Phobius"/>
    </source>
</evidence>
<feature type="compositionally biased region" description="Low complexity" evidence="1">
    <location>
        <begin position="41"/>
        <end position="59"/>
    </location>
</feature>
<keyword evidence="2" id="KW-0812">Transmembrane</keyword>
<dbReference type="OrthoDB" id="4065319at2759"/>
<sequence length="349" mass="36854">MNLRAAGLRKARRQPSFTWILLLIAFLMMAQISLAQDNAADDPASTTDATTKDTSTTTTKDTKTTTTKDDTTTTSKTTKESTTDKPTTTTTTTESSKSTTDSSTTTTATNDYPVVTVPPLADAPYMQTSDTPEGTLFIAVGAVLGFLGLALLAWRGMVAWSVNRSVRKAAIMQSSEAKGLLRHRRKRSAHRSHGGPAPAVSLDKMNGGHRTNHRSSRGPRSNSGLFFSPTAGMHSGGNRGSNYLPAGYYAAGSAAAGSGSHQSMHFSAADLPGLGPQAQGYTRTKSGPSPPGTPTHASGGGVYEPQFNTSRYSQVASNSSVNLASPTQGRTPSAYLEDLFENHPPHNQR</sequence>
<dbReference type="PANTHER" id="PTHR36089:SF1">
    <property type="entry name" value="CHITIN SYNTHASE 3 COMPLEX PROTEIN CSI2-RELATED"/>
    <property type="match status" value="1"/>
</dbReference>
<dbReference type="EMBL" id="ML736196">
    <property type="protein sequence ID" value="KAE8379256.1"/>
    <property type="molecule type" value="Genomic_DNA"/>
</dbReference>
<evidence type="ECO:0000313" key="5">
    <source>
        <dbReference type="Proteomes" id="UP000326198"/>
    </source>
</evidence>
<feature type="chain" id="PRO_5024969344" evidence="3">
    <location>
        <begin position="36"/>
        <end position="349"/>
    </location>
</feature>
<feature type="compositionally biased region" description="Basic and acidic residues" evidence="1">
    <location>
        <begin position="340"/>
        <end position="349"/>
    </location>
</feature>
<dbReference type="Proteomes" id="UP000326198">
    <property type="component" value="Unassembled WGS sequence"/>
</dbReference>
<dbReference type="GO" id="GO:0000324">
    <property type="term" value="C:fungal-type vacuole"/>
    <property type="evidence" value="ECO:0007669"/>
    <property type="project" value="TreeGrafter"/>
</dbReference>
<dbReference type="PANTHER" id="PTHR36089">
    <property type="entry name" value="CHITIN SYNTHASE 3 COMPLEX PROTEIN CSI2-RELATED"/>
    <property type="match status" value="1"/>
</dbReference>
<gene>
    <name evidence="4" type="ORF">BDV26DRAFT_171321</name>
</gene>
<evidence type="ECO:0000313" key="4">
    <source>
        <dbReference type="EMBL" id="KAE8379256.1"/>
    </source>
</evidence>
<keyword evidence="2" id="KW-0472">Membrane</keyword>
<feature type="region of interest" description="Disordered" evidence="1">
    <location>
        <begin position="38"/>
        <end position="116"/>
    </location>
</feature>
<accession>A0A5N7BBW7</accession>
<reference evidence="4 5" key="1">
    <citation type="submission" date="2019-04" db="EMBL/GenBank/DDBJ databases">
        <title>Friends and foes A comparative genomics studyof 23 Aspergillus species from section Flavi.</title>
        <authorList>
            <consortium name="DOE Joint Genome Institute"/>
            <person name="Kjaerbolling I."/>
            <person name="Vesth T."/>
            <person name="Frisvad J.C."/>
            <person name="Nybo J.L."/>
            <person name="Theobald S."/>
            <person name="Kildgaard S."/>
            <person name="Isbrandt T."/>
            <person name="Kuo A."/>
            <person name="Sato A."/>
            <person name="Lyhne E.K."/>
            <person name="Kogle M.E."/>
            <person name="Wiebenga A."/>
            <person name="Kun R.S."/>
            <person name="Lubbers R.J."/>
            <person name="Makela M.R."/>
            <person name="Barry K."/>
            <person name="Chovatia M."/>
            <person name="Clum A."/>
            <person name="Daum C."/>
            <person name="Haridas S."/>
            <person name="He G."/>
            <person name="LaButti K."/>
            <person name="Lipzen A."/>
            <person name="Mondo S."/>
            <person name="Riley R."/>
            <person name="Salamov A."/>
            <person name="Simmons B.A."/>
            <person name="Magnuson J.K."/>
            <person name="Henrissat B."/>
            <person name="Mortensen U.H."/>
            <person name="Larsen T.O."/>
            <person name="Devries R.P."/>
            <person name="Grigoriev I.V."/>
            <person name="Machida M."/>
            <person name="Baker S.E."/>
            <person name="Andersen M.R."/>
        </authorList>
    </citation>
    <scope>NUCLEOTIDE SEQUENCE [LARGE SCALE GENOMIC DNA]</scope>
    <source>
        <strain evidence="4 5">IBT 29228</strain>
    </source>
</reference>